<dbReference type="EMBL" id="SSFX01000058">
    <property type="protein sequence ID" value="TXI28144.1"/>
    <property type="molecule type" value="Genomic_DNA"/>
</dbReference>
<sequence length="305" mass="35811">MIKYLAAAVMLKMFSLNKFTRSSYRYLGNKFGQKKRQQQNIDMYVNRGNLLVQLTKKYNVFKDDGAAVELGTGWIHWFGLYLALHVDKKIRLDLFDVWDNRQLDALKGAFNKLSHRWEHDTSINTTQRNRLSSILSVNSFDELYRTFDAKYTIDNEGSLTGYPSTNYDLIFSFHVMEHVNRGSIEESIEHMFRILKPGGFCIHQIGIDDHLAHYDSKASQKNYLQFSLTRRKYLFENIVQYHNVLQGDDYQDLFRKKGFEIIEIDRERCDISGLTIHDDWSNYSREDLETTIFTIVCHKPANVNG</sequence>
<dbReference type="Gene3D" id="3.40.50.150">
    <property type="entry name" value="Vaccinia Virus protein VP39"/>
    <property type="match status" value="1"/>
</dbReference>
<accession>A0A5C7VVC8</accession>
<dbReference type="InterPro" id="IPR029063">
    <property type="entry name" value="SAM-dependent_MTases_sf"/>
</dbReference>
<organism evidence="1 2">
    <name type="scientific">Nitrosomonas oligotropha</name>
    <dbReference type="NCBI Taxonomy" id="42354"/>
    <lineage>
        <taxon>Bacteria</taxon>
        <taxon>Pseudomonadati</taxon>
        <taxon>Pseudomonadota</taxon>
        <taxon>Betaproteobacteria</taxon>
        <taxon>Nitrosomonadales</taxon>
        <taxon>Nitrosomonadaceae</taxon>
        <taxon>Nitrosomonas</taxon>
    </lineage>
</organism>
<comment type="caution">
    <text evidence="1">The sequence shown here is derived from an EMBL/GenBank/DDBJ whole genome shotgun (WGS) entry which is preliminary data.</text>
</comment>
<dbReference type="GO" id="GO:0032259">
    <property type="term" value="P:methylation"/>
    <property type="evidence" value="ECO:0007669"/>
    <property type="project" value="UniProtKB-KW"/>
</dbReference>
<keyword evidence="1" id="KW-0808">Transferase</keyword>
<dbReference type="Proteomes" id="UP000321055">
    <property type="component" value="Unassembled WGS sequence"/>
</dbReference>
<keyword evidence="1" id="KW-0489">Methyltransferase</keyword>
<reference evidence="1 2" key="1">
    <citation type="submission" date="2018-09" db="EMBL/GenBank/DDBJ databases">
        <title>Metagenome Assembled Genomes from an Advanced Water Purification Facility.</title>
        <authorList>
            <person name="Stamps B.W."/>
            <person name="Spear J.R."/>
        </authorList>
    </citation>
    <scope>NUCLEOTIDE SEQUENCE [LARGE SCALE GENOMIC DNA]</scope>
    <source>
        <strain evidence="1">Bin_54_1</strain>
    </source>
</reference>
<name>A0A5C7VVC8_9PROT</name>
<dbReference type="GO" id="GO:0008168">
    <property type="term" value="F:methyltransferase activity"/>
    <property type="evidence" value="ECO:0007669"/>
    <property type="project" value="UniProtKB-KW"/>
</dbReference>
<protein>
    <submittedName>
        <fullName evidence="1">Class I SAM-dependent methyltransferase</fullName>
    </submittedName>
</protein>
<dbReference type="SUPFAM" id="SSF53335">
    <property type="entry name" value="S-adenosyl-L-methionine-dependent methyltransferases"/>
    <property type="match status" value="2"/>
</dbReference>
<dbReference type="Pfam" id="PF13489">
    <property type="entry name" value="Methyltransf_23"/>
    <property type="match status" value="1"/>
</dbReference>
<dbReference type="AlphaFoldDB" id="A0A5C7VVC8"/>
<evidence type="ECO:0000313" key="2">
    <source>
        <dbReference type="Proteomes" id="UP000321055"/>
    </source>
</evidence>
<gene>
    <name evidence="1" type="ORF">E6Q60_08075</name>
</gene>
<evidence type="ECO:0000313" key="1">
    <source>
        <dbReference type="EMBL" id="TXI28144.1"/>
    </source>
</evidence>
<proteinExistence type="predicted"/>